<keyword evidence="11" id="KW-1185">Reference proteome</keyword>
<keyword evidence="2" id="KW-0808">Transferase</keyword>
<dbReference type="GO" id="GO:0043065">
    <property type="term" value="P:positive regulation of apoptotic process"/>
    <property type="evidence" value="ECO:0007669"/>
    <property type="project" value="TreeGrafter"/>
</dbReference>
<evidence type="ECO:0000256" key="5">
    <source>
        <dbReference type="ARBA" id="ARBA00022840"/>
    </source>
</evidence>
<comment type="caution">
    <text evidence="10">The sequence shown here is derived from an EMBL/GenBank/DDBJ whole genome shotgun (WGS) entry which is preliminary data.</text>
</comment>
<keyword evidence="4" id="KW-0418">Kinase</keyword>
<dbReference type="Gene3D" id="3.30.200.20">
    <property type="entry name" value="Phosphorylase Kinase, domain 1"/>
    <property type="match status" value="1"/>
</dbReference>
<dbReference type="OrthoDB" id="504170at2759"/>
<dbReference type="InterPro" id="IPR011009">
    <property type="entry name" value="Kinase-like_dom_sf"/>
</dbReference>
<dbReference type="InterPro" id="IPR017441">
    <property type="entry name" value="Protein_kinase_ATP_BS"/>
</dbReference>
<dbReference type="Pfam" id="PF00069">
    <property type="entry name" value="Pkinase"/>
    <property type="match status" value="1"/>
</dbReference>
<evidence type="ECO:0000256" key="8">
    <source>
        <dbReference type="SAM" id="MobiDB-lite"/>
    </source>
</evidence>
<feature type="compositionally biased region" description="Polar residues" evidence="8">
    <location>
        <begin position="326"/>
        <end position="338"/>
    </location>
</feature>
<dbReference type="GO" id="GO:0035556">
    <property type="term" value="P:intracellular signal transduction"/>
    <property type="evidence" value="ECO:0007669"/>
    <property type="project" value="TreeGrafter"/>
</dbReference>
<evidence type="ECO:0000256" key="2">
    <source>
        <dbReference type="ARBA" id="ARBA00022679"/>
    </source>
</evidence>
<dbReference type="PROSITE" id="PS00107">
    <property type="entry name" value="PROTEIN_KINASE_ATP"/>
    <property type="match status" value="1"/>
</dbReference>
<keyword evidence="5 6" id="KW-0067">ATP-binding</keyword>
<dbReference type="Gene3D" id="1.10.510.10">
    <property type="entry name" value="Transferase(Phosphotransferase) domain 1"/>
    <property type="match status" value="1"/>
</dbReference>
<dbReference type="Proteomes" id="UP000699462">
    <property type="component" value="Unassembled WGS sequence"/>
</dbReference>
<evidence type="ECO:0000256" key="4">
    <source>
        <dbReference type="ARBA" id="ARBA00022777"/>
    </source>
</evidence>
<dbReference type="GO" id="GO:0005634">
    <property type="term" value="C:nucleus"/>
    <property type="evidence" value="ECO:0007669"/>
    <property type="project" value="TreeGrafter"/>
</dbReference>
<evidence type="ECO:0000256" key="6">
    <source>
        <dbReference type="PROSITE-ProRule" id="PRU10141"/>
    </source>
</evidence>
<evidence type="ECO:0000256" key="3">
    <source>
        <dbReference type="ARBA" id="ARBA00022741"/>
    </source>
</evidence>
<feature type="binding site" evidence="6">
    <location>
        <position position="61"/>
    </location>
    <ligand>
        <name>ATP</name>
        <dbReference type="ChEBI" id="CHEBI:30616"/>
    </ligand>
</feature>
<dbReference type="InterPro" id="IPR000719">
    <property type="entry name" value="Prot_kinase_dom"/>
</dbReference>
<dbReference type="InterPro" id="IPR008271">
    <property type="entry name" value="Ser/Thr_kinase_AS"/>
</dbReference>
<dbReference type="SMART" id="SM00220">
    <property type="entry name" value="S_TKc"/>
    <property type="match status" value="1"/>
</dbReference>
<feature type="domain" description="Protein kinase" evidence="9">
    <location>
        <begin position="32"/>
        <end position="303"/>
    </location>
</feature>
<sequence>MVLVARCSTVSVPASENSWLTEKCGSTFDEDFDVLDTIGRGRFAKVCRVRHRTGGGSFAAKIIRRWRNGKDTIDTIANELRVLELGSRSPHITSVHQCYVRNQDVVMVLEQLVNVHLMYQRFSAVGGDLYHLVQYSDVSPPVDFVRSIVRQVLKAVSFLHEHNVVHLDIKPDNVLLRRSYPDCDAVLCDFGLAKYLNERSPIRDLVGTPDYTAPEILDYNPIQLTTDIWSIGVLTYYLLTGTSPFWAPNKEETFSNVTQMRISFPDDLFHNVPMDAVNFIRRLIVKNPSNRPSAVDCFSDDWFIDISSNICPSDASALIDCNPEHSSLPETGSQQSPSAKCELTRPELDRSFGEC</sequence>
<evidence type="ECO:0000256" key="1">
    <source>
        <dbReference type="ARBA" id="ARBA00022527"/>
    </source>
</evidence>
<dbReference type="GO" id="GO:0004674">
    <property type="term" value="F:protein serine/threonine kinase activity"/>
    <property type="evidence" value="ECO:0007669"/>
    <property type="project" value="UniProtKB-KW"/>
</dbReference>
<organism evidence="10 11">
    <name type="scientific">Paragonimus westermani</name>
    <dbReference type="NCBI Taxonomy" id="34504"/>
    <lineage>
        <taxon>Eukaryota</taxon>
        <taxon>Metazoa</taxon>
        <taxon>Spiralia</taxon>
        <taxon>Lophotrochozoa</taxon>
        <taxon>Platyhelminthes</taxon>
        <taxon>Trematoda</taxon>
        <taxon>Digenea</taxon>
        <taxon>Plagiorchiida</taxon>
        <taxon>Troglotremata</taxon>
        <taxon>Troglotrematidae</taxon>
        <taxon>Paragonimus</taxon>
    </lineage>
</organism>
<comment type="similarity">
    <text evidence="7">Belongs to the protein kinase superfamily.</text>
</comment>
<accession>A0A8T0DVM2</accession>
<protein>
    <recommendedName>
        <fullName evidence="9">Protein kinase domain-containing protein</fullName>
    </recommendedName>
</protein>
<evidence type="ECO:0000313" key="11">
    <source>
        <dbReference type="Proteomes" id="UP000699462"/>
    </source>
</evidence>
<dbReference type="PANTHER" id="PTHR24342:SF12">
    <property type="entry name" value="DEATH-ASSOCIATED PROTEIN KINASE RELATED"/>
    <property type="match status" value="1"/>
</dbReference>
<evidence type="ECO:0000256" key="7">
    <source>
        <dbReference type="RuleBase" id="RU000304"/>
    </source>
</evidence>
<evidence type="ECO:0000259" key="9">
    <source>
        <dbReference type="PROSITE" id="PS50011"/>
    </source>
</evidence>
<dbReference type="PANTHER" id="PTHR24342">
    <property type="entry name" value="SERINE/THREONINE-PROTEIN KINASE 17"/>
    <property type="match status" value="1"/>
</dbReference>
<dbReference type="EMBL" id="JTDF01000651">
    <property type="protein sequence ID" value="KAF8571198.1"/>
    <property type="molecule type" value="Genomic_DNA"/>
</dbReference>
<feature type="region of interest" description="Disordered" evidence="8">
    <location>
        <begin position="326"/>
        <end position="355"/>
    </location>
</feature>
<keyword evidence="3 6" id="KW-0547">Nucleotide-binding</keyword>
<evidence type="ECO:0000313" key="10">
    <source>
        <dbReference type="EMBL" id="KAF8571198.1"/>
    </source>
</evidence>
<dbReference type="PROSITE" id="PS00108">
    <property type="entry name" value="PROTEIN_KINASE_ST"/>
    <property type="match status" value="1"/>
</dbReference>
<dbReference type="PROSITE" id="PS50011">
    <property type="entry name" value="PROTEIN_KINASE_DOM"/>
    <property type="match status" value="1"/>
</dbReference>
<dbReference type="GO" id="GO:0005524">
    <property type="term" value="F:ATP binding"/>
    <property type="evidence" value="ECO:0007669"/>
    <property type="project" value="UniProtKB-UniRule"/>
</dbReference>
<keyword evidence="1 7" id="KW-0723">Serine/threonine-protein kinase</keyword>
<gene>
    <name evidence="10" type="ORF">P879_02053</name>
</gene>
<dbReference type="AlphaFoldDB" id="A0A8T0DVM2"/>
<reference evidence="10 11" key="1">
    <citation type="submission" date="2019-07" db="EMBL/GenBank/DDBJ databases">
        <title>Annotation for the trematode Paragonimus westermani.</title>
        <authorList>
            <person name="Choi Y.-J."/>
        </authorList>
    </citation>
    <scope>NUCLEOTIDE SEQUENCE [LARGE SCALE GENOMIC DNA]</scope>
    <source>
        <strain evidence="10">180907_Pwestermani</strain>
    </source>
</reference>
<dbReference type="SUPFAM" id="SSF56112">
    <property type="entry name" value="Protein kinase-like (PK-like)"/>
    <property type="match status" value="1"/>
</dbReference>
<feature type="compositionally biased region" description="Basic and acidic residues" evidence="8">
    <location>
        <begin position="342"/>
        <end position="355"/>
    </location>
</feature>
<proteinExistence type="inferred from homology"/>
<name>A0A8T0DVM2_9TREM</name>